<accession>A0ABS0YBI7</accession>
<dbReference type="CDD" id="cd03358">
    <property type="entry name" value="LbH_WxcM_N_like"/>
    <property type="match status" value="1"/>
</dbReference>
<dbReference type="PANTHER" id="PTHR43300:SF4">
    <property type="entry name" value="ACYL-[ACYL-CARRIER-PROTEIN]--UDP-N-ACETYLGLUCOSAMINE O-ACYLTRANSFERASE"/>
    <property type="match status" value="1"/>
</dbReference>
<sequence length="217" mass="23305">MDYFVHESSFVDDGATVGAGTKIWHFCHVMSGAAIGERCSFGQNCVVSPGVVIGSNVKVQNNVSIYEGTVIEDDVFLGPSCVLTNVTNPRSQVLRRALYERTLLKRGCSIGANATVVCGITLGRYAFVAAGAVVAKDVPDYALMVGVPARQKGWMSRHGHLLKNPDREGVMTCPESGLRYREVEPGVLRCLDLDEEAPLPPELAVGKDFYDALKGGA</sequence>
<evidence type="ECO:0000256" key="2">
    <source>
        <dbReference type="ARBA" id="ARBA00022679"/>
    </source>
</evidence>
<dbReference type="PANTHER" id="PTHR43300">
    <property type="entry name" value="ACETYLTRANSFERASE"/>
    <property type="match status" value="1"/>
</dbReference>
<keyword evidence="4" id="KW-0012">Acyltransferase</keyword>
<evidence type="ECO:0000256" key="3">
    <source>
        <dbReference type="ARBA" id="ARBA00022737"/>
    </source>
</evidence>
<dbReference type="RefSeq" id="WP_199388196.1">
    <property type="nucleotide sequence ID" value="NZ_JAEMHL010000002.1"/>
</dbReference>
<dbReference type="InterPro" id="IPR001451">
    <property type="entry name" value="Hexapep"/>
</dbReference>
<keyword evidence="6" id="KW-1185">Reference proteome</keyword>
<reference evidence="5 6" key="1">
    <citation type="submission" date="2020-12" db="EMBL/GenBank/DDBJ databases">
        <title>Geomonas sp. Red421, isolated from paddy soil.</title>
        <authorList>
            <person name="Xu Z."/>
            <person name="Zhang Z."/>
            <person name="Masuda Y."/>
            <person name="Itoh H."/>
            <person name="Senoo K."/>
        </authorList>
    </citation>
    <scope>NUCLEOTIDE SEQUENCE [LARGE SCALE GENOMIC DNA]</scope>
    <source>
        <strain evidence="5 6">Red421</strain>
    </source>
</reference>
<proteinExistence type="inferred from homology"/>
<dbReference type="EMBL" id="JAEMHL010000002">
    <property type="protein sequence ID" value="MBJ6749673.1"/>
    <property type="molecule type" value="Genomic_DNA"/>
</dbReference>
<dbReference type="SUPFAM" id="SSF51161">
    <property type="entry name" value="Trimeric LpxA-like enzymes"/>
    <property type="match status" value="1"/>
</dbReference>
<organism evidence="5 6">
    <name type="scientific">Geomonas anaerohicana</name>
    <dbReference type="NCBI Taxonomy" id="2798583"/>
    <lineage>
        <taxon>Bacteria</taxon>
        <taxon>Pseudomonadati</taxon>
        <taxon>Thermodesulfobacteriota</taxon>
        <taxon>Desulfuromonadia</taxon>
        <taxon>Geobacterales</taxon>
        <taxon>Geobacteraceae</taxon>
        <taxon>Geomonas</taxon>
    </lineage>
</organism>
<evidence type="ECO:0000256" key="4">
    <source>
        <dbReference type="ARBA" id="ARBA00023315"/>
    </source>
</evidence>
<dbReference type="InterPro" id="IPR011004">
    <property type="entry name" value="Trimer_LpxA-like_sf"/>
</dbReference>
<dbReference type="InterPro" id="IPR018357">
    <property type="entry name" value="Hexapep_transf_CS"/>
</dbReference>
<comment type="similarity">
    <text evidence="1">Belongs to the transferase hexapeptide repeat family.</text>
</comment>
<dbReference type="InterPro" id="IPR050179">
    <property type="entry name" value="Trans_hexapeptide_repeat"/>
</dbReference>
<dbReference type="PROSITE" id="PS00101">
    <property type="entry name" value="HEXAPEP_TRANSFERASES"/>
    <property type="match status" value="1"/>
</dbReference>
<comment type="caution">
    <text evidence="5">The sequence shown here is derived from an EMBL/GenBank/DDBJ whole genome shotgun (WGS) entry which is preliminary data.</text>
</comment>
<keyword evidence="2" id="KW-0808">Transferase</keyword>
<dbReference type="Proteomes" id="UP000614714">
    <property type="component" value="Unassembled WGS sequence"/>
</dbReference>
<dbReference type="Pfam" id="PF14602">
    <property type="entry name" value="Hexapep_2"/>
    <property type="match status" value="2"/>
</dbReference>
<protein>
    <submittedName>
        <fullName evidence="5">N-acetyltransferase</fullName>
    </submittedName>
</protein>
<name>A0ABS0YBI7_9BACT</name>
<gene>
    <name evidence="5" type="ORF">JFN91_05565</name>
</gene>
<evidence type="ECO:0000313" key="6">
    <source>
        <dbReference type="Proteomes" id="UP000614714"/>
    </source>
</evidence>
<keyword evidence="3" id="KW-0677">Repeat</keyword>
<evidence type="ECO:0000256" key="1">
    <source>
        <dbReference type="ARBA" id="ARBA00007274"/>
    </source>
</evidence>
<dbReference type="Gene3D" id="2.160.10.10">
    <property type="entry name" value="Hexapeptide repeat proteins"/>
    <property type="match status" value="1"/>
</dbReference>
<evidence type="ECO:0000313" key="5">
    <source>
        <dbReference type="EMBL" id="MBJ6749673.1"/>
    </source>
</evidence>